<comment type="caution">
    <text evidence="4">The sequence shown here is derived from an EMBL/GenBank/DDBJ whole genome shotgun (WGS) entry which is preliminary data.</text>
</comment>
<dbReference type="PANTHER" id="PTHR43575:SF1">
    <property type="entry name" value="PROTEIN ABCI7, CHLOROPLASTIC"/>
    <property type="match status" value="1"/>
</dbReference>
<dbReference type="RefSeq" id="WP_249737510.1">
    <property type="nucleotide sequence ID" value="NZ_JAKNCJ010000003.1"/>
</dbReference>
<dbReference type="NCBIfam" id="TIGR01981">
    <property type="entry name" value="sufD"/>
    <property type="match status" value="1"/>
</dbReference>
<dbReference type="PANTHER" id="PTHR43575">
    <property type="entry name" value="PROTEIN ABCI7, CHLOROPLASTIC"/>
    <property type="match status" value="1"/>
</dbReference>
<reference evidence="4" key="1">
    <citation type="submission" date="2022-02" db="EMBL/GenBank/DDBJ databases">
        <authorList>
            <person name="Lee M."/>
            <person name="Kim S.-J."/>
            <person name="Jung M.-Y."/>
        </authorList>
    </citation>
    <scope>NUCLEOTIDE SEQUENCE</scope>
    <source>
        <strain evidence="4">JHP9</strain>
    </source>
</reference>
<evidence type="ECO:0000313" key="4">
    <source>
        <dbReference type="EMBL" id="MCL6423432.1"/>
    </source>
</evidence>
<protein>
    <submittedName>
        <fullName evidence="4">Fe-S cluster assembly protein SufD</fullName>
    </submittedName>
</protein>
<proteinExistence type="inferred from homology"/>
<dbReference type="EMBL" id="JAKNCJ010000003">
    <property type="protein sequence ID" value="MCL6423432.1"/>
    <property type="molecule type" value="Genomic_DNA"/>
</dbReference>
<feature type="compositionally biased region" description="Basic and acidic residues" evidence="2">
    <location>
        <begin position="84"/>
        <end position="96"/>
    </location>
</feature>
<name>A0ABT0R0K3_9MICO</name>
<feature type="domain" description="SUF system FeS cluster assembly SufBD core" evidence="3">
    <location>
        <begin position="209"/>
        <end position="433"/>
    </location>
</feature>
<evidence type="ECO:0000256" key="1">
    <source>
        <dbReference type="ARBA" id="ARBA00043967"/>
    </source>
</evidence>
<dbReference type="InterPro" id="IPR000825">
    <property type="entry name" value="SUF_FeS_clus_asmbl_SufBD_core"/>
</dbReference>
<feature type="region of interest" description="Disordered" evidence="2">
    <location>
        <begin position="1"/>
        <end position="96"/>
    </location>
</feature>
<dbReference type="InterPro" id="IPR055346">
    <property type="entry name" value="Fe-S_cluster_assembly_SufBD"/>
</dbReference>
<feature type="compositionally biased region" description="Low complexity" evidence="2">
    <location>
        <begin position="26"/>
        <end position="38"/>
    </location>
</feature>
<dbReference type="InterPro" id="IPR011542">
    <property type="entry name" value="SUF_FeS_clus_asmbl_SufD"/>
</dbReference>
<keyword evidence="5" id="KW-1185">Reference proteome</keyword>
<organism evidence="4 5">
    <name type="scientific">Brachybacterium equifaecis</name>
    <dbReference type="NCBI Taxonomy" id="2910770"/>
    <lineage>
        <taxon>Bacteria</taxon>
        <taxon>Bacillati</taxon>
        <taxon>Actinomycetota</taxon>
        <taxon>Actinomycetes</taxon>
        <taxon>Micrococcales</taxon>
        <taxon>Dermabacteraceae</taxon>
        <taxon>Brachybacterium</taxon>
    </lineage>
</organism>
<comment type="similarity">
    <text evidence="1">Belongs to the iron-sulfur cluster assembly SufBD family.</text>
</comment>
<dbReference type="Proteomes" id="UP001203761">
    <property type="component" value="Unassembled WGS sequence"/>
</dbReference>
<evidence type="ECO:0000313" key="5">
    <source>
        <dbReference type="Proteomes" id="UP001203761"/>
    </source>
</evidence>
<sequence length="463" mass="49347">MTSPDVTEVNDVNGPESAGDPRANEAAGGAAGVAPVPAQEELAEASSAAGGGWSADGADGSGAVTDHSRAQLEDEAIALPSGGEKAEKATRAHRARSFEVSDFERPSTKMEEWRFTPLRVMAPLFEDAATDVRGEDDHPVMYEVETPAEIAVGTLAPGEAPRGTALVPESLVSAVASERCADALHLKAAKNTEIAEPARVAVAGQGADRRGNAHIVLETEESSVATFVVHHTGSAQFAENVELIVGANSQMTVIALQDWDDDALHIATHHAKLGRDARLKHIVVSLGGRAVRVDVIGELVEPGAEIENLGLYFADADQYLEHRLFVDHAAPRCTSNSTYKGALQGKGARSVWVGDVLIRKEAEGTNTYELNRNLVLTEGARADSVPNLEIETGEIEGAGHAAATGRFDDEQLFYLRARGIPEIEARRLVVRGFFAELIQQIDVPEIREHLSDAIEAELARSMN</sequence>
<gene>
    <name evidence="4" type="primary">sufD</name>
    <name evidence="4" type="ORF">Bequi_08535</name>
</gene>
<accession>A0ABT0R0K3</accession>
<evidence type="ECO:0000259" key="3">
    <source>
        <dbReference type="Pfam" id="PF01458"/>
    </source>
</evidence>
<dbReference type="InterPro" id="IPR037284">
    <property type="entry name" value="SUF_FeS_clus_asmbl_SufBD_sf"/>
</dbReference>
<evidence type="ECO:0000256" key="2">
    <source>
        <dbReference type="SAM" id="MobiDB-lite"/>
    </source>
</evidence>
<dbReference type="SUPFAM" id="SSF101960">
    <property type="entry name" value="Stabilizer of iron transporter SufD"/>
    <property type="match status" value="1"/>
</dbReference>
<dbReference type="Pfam" id="PF01458">
    <property type="entry name" value="SUFBD_core"/>
    <property type="match status" value="1"/>
</dbReference>